<evidence type="ECO:0000313" key="2">
    <source>
        <dbReference type="EMBL" id="REL31047.1"/>
    </source>
</evidence>
<accession>A0A3E0U377</accession>
<feature type="chain" id="PRO_5017793442" evidence="1">
    <location>
        <begin position="25"/>
        <end position="911"/>
    </location>
</feature>
<name>A0A3E0U377_9GAMM</name>
<dbReference type="EMBL" id="QUOT01000001">
    <property type="protein sequence ID" value="REL31047.1"/>
    <property type="molecule type" value="Genomic_DNA"/>
</dbReference>
<reference evidence="3" key="1">
    <citation type="submission" date="2018-08" db="EMBL/GenBank/DDBJ databases">
        <title>Thalassotalea euphylliae genome.</title>
        <authorList>
            <person name="Summers S."/>
            <person name="Rice S.A."/>
            <person name="Freckelton M.L."/>
            <person name="Nedved B.T."/>
            <person name="Hadfield M.G."/>
        </authorList>
    </citation>
    <scope>NUCLEOTIDE SEQUENCE [LARGE SCALE GENOMIC DNA]</scope>
    <source>
        <strain evidence="3">H3</strain>
    </source>
</reference>
<sequence>MFSSVLSVRAFICIAILSPLITFANEIDSTDVKTIIIQSNDQSYIQKNFEDVDEVLTHPVVGALSHVEFEILNFNKTLEFVHSKLRAGSTLDDLKDARAAIVELEAQKYVNQLMGSQASKLKEIDDQIALAIKHKDNASELAYVAQKQALDRTASLDDLKKQSTDYLGTALLVYEGGVLITKAANGELSASDIERYSHTAVPALIASNSSKALSSTGVASMLGLAKLTVAGVELVTGSLSDSINSQVNSFAKEVEVLSGINADLVEIAKNPELSREELEAYIERRLEHKREAVNDIIETLENWGDASIGDLITVSISGNIFTQKEAAEQLVAYANQLNETFPTKEEMLETYDTAKEYNQLTGAMRQHSELYQTSVVSSLLSKSGEKLNIDFNNTVILDGGSIGGSGETINNGELVWKSGYITGSGFVNKSDDFELIGDGNKTIQYGGVLTNEGTITQSGDSNLAFNSYNQRYNSRYDKSSTFNNTADSIYDLNGDGDIIGGTHSEHVICSWPSSCNRIEGKAGQGKGTINNEGLFVKSAGDGKSVVEAGVAFNNSGTVEVQSGTLTINVANGDGGQYTAREITALNLNGGSRDNSNYVYADNTSGVIRGNDHNANYSVGTNSSIDVGTGVNGAANFTGDGTLLINGIQGKSGTETSLTGDIGEIIVTGSLKTQSGGKLSLDFDTAVQLDGGSIGGNGETINNGELVWKSGYITGSGFVNKSDDFELIGDGNKTIQYGGVLTNEGTITQSGDSNLAFNSYNQRYNSRYDKSSTFNNTADSIYDLNGDGDIIGGTHSEHVICSWPSSCNRIEGKAGQGKGTINNEGLFVKSAGDGESVVEAGVAFNNTGTVEVQSGTLNFKGSIINDGTIKTNKDTTLIRNGTLVNNNLIENNGTLDLGSNGSMNRPDFPRHK</sequence>
<gene>
    <name evidence="2" type="ORF">DXX94_10165</name>
</gene>
<keyword evidence="3" id="KW-1185">Reference proteome</keyword>
<protein>
    <submittedName>
        <fullName evidence="2">Uncharacterized protein</fullName>
    </submittedName>
</protein>
<dbReference type="Proteomes" id="UP000256899">
    <property type="component" value="Unassembled WGS sequence"/>
</dbReference>
<dbReference type="RefSeq" id="WP_116015595.1">
    <property type="nucleotide sequence ID" value="NZ_QUOT01000001.1"/>
</dbReference>
<dbReference type="AlphaFoldDB" id="A0A3E0U377"/>
<comment type="caution">
    <text evidence="2">The sequence shown here is derived from an EMBL/GenBank/DDBJ whole genome shotgun (WGS) entry which is preliminary data.</text>
</comment>
<feature type="signal peptide" evidence="1">
    <location>
        <begin position="1"/>
        <end position="24"/>
    </location>
</feature>
<keyword evidence="1" id="KW-0732">Signal</keyword>
<evidence type="ECO:0000313" key="3">
    <source>
        <dbReference type="Proteomes" id="UP000256899"/>
    </source>
</evidence>
<proteinExistence type="predicted"/>
<organism evidence="2 3">
    <name type="scientific">Thalassotalea euphylliae</name>
    <dbReference type="NCBI Taxonomy" id="1655234"/>
    <lineage>
        <taxon>Bacteria</taxon>
        <taxon>Pseudomonadati</taxon>
        <taxon>Pseudomonadota</taxon>
        <taxon>Gammaproteobacteria</taxon>
        <taxon>Alteromonadales</taxon>
        <taxon>Colwelliaceae</taxon>
        <taxon>Thalassotalea</taxon>
    </lineage>
</organism>
<evidence type="ECO:0000256" key="1">
    <source>
        <dbReference type="SAM" id="SignalP"/>
    </source>
</evidence>